<reference evidence="2 3" key="1">
    <citation type="submission" date="2017-12" db="EMBL/GenBank/DDBJ databases">
        <title>Sequencing the genomes of 1000 Actinobacteria strains.</title>
        <authorList>
            <person name="Klenk H.-P."/>
        </authorList>
    </citation>
    <scope>NUCLEOTIDE SEQUENCE [LARGE SCALE GENOMIC DNA]</scope>
    <source>
        <strain evidence="2 3">DSM 44489</strain>
    </source>
</reference>
<dbReference type="Proteomes" id="UP000233766">
    <property type="component" value="Unassembled WGS sequence"/>
</dbReference>
<protein>
    <submittedName>
        <fullName evidence="2">Uncharacterized protein</fullName>
    </submittedName>
</protein>
<name>A0A2N3VJN7_9NOCA</name>
<feature type="transmembrane region" description="Helical" evidence="1">
    <location>
        <begin position="21"/>
        <end position="38"/>
    </location>
</feature>
<dbReference type="RefSeq" id="WP_143876163.1">
    <property type="nucleotide sequence ID" value="NZ_PJMW01000002.1"/>
</dbReference>
<keyword evidence="1" id="KW-0812">Transmembrane</keyword>
<keyword evidence="1" id="KW-1133">Transmembrane helix</keyword>
<proteinExistence type="predicted"/>
<feature type="transmembrane region" description="Helical" evidence="1">
    <location>
        <begin position="44"/>
        <end position="60"/>
    </location>
</feature>
<accession>A0A2N3VJN7</accession>
<evidence type="ECO:0000313" key="2">
    <source>
        <dbReference type="EMBL" id="PKV81839.1"/>
    </source>
</evidence>
<keyword evidence="3" id="KW-1185">Reference proteome</keyword>
<evidence type="ECO:0000313" key="3">
    <source>
        <dbReference type="Proteomes" id="UP000233766"/>
    </source>
</evidence>
<keyword evidence="1" id="KW-0472">Membrane</keyword>
<comment type="caution">
    <text evidence="2">The sequence shown here is derived from an EMBL/GenBank/DDBJ whole genome shotgun (WGS) entry which is preliminary data.</text>
</comment>
<dbReference type="EMBL" id="PJMW01000002">
    <property type="protein sequence ID" value="PKV81839.1"/>
    <property type="molecule type" value="Genomic_DNA"/>
</dbReference>
<organism evidence="2 3">
    <name type="scientific">Nocardia fluminea</name>
    <dbReference type="NCBI Taxonomy" id="134984"/>
    <lineage>
        <taxon>Bacteria</taxon>
        <taxon>Bacillati</taxon>
        <taxon>Actinomycetota</taxon>
        <taxon>Actinomycetes</taxon>
        <taxon>Mycobacteriales</taxon>
        <taxon>Nocardiaceae</taxon>
        <taxon>Nocardia</taxon>
    </lineage>
</organism>
<dbReference type="AlphaFoldDB" id="A0A2N3VJN7"/>
<sequence>MRAMPTSENSGSRPPGSTGSYWPLALVLTVALASAAGVRAGWEAGVAVSVGLLALLIAYPRRTED</sequence>
<gene>
    <name evidence="2" type="ORF">ATK86_6311</name>
</gene>
<evidence type="ECO:0000256" key="1">
    <source>
        <dbReference type="SAM" id="Phobius"/>
    </source>
</evidence>